<protein>
    <recommendedName>
        <fullName evidence="1">DNA primase/polymerase bifunctional N-terminal domain-containing protein</fullName>
    </recommendedName>
</protein>
<sequence length="269" mass="30330">MTTAYDVALGMLEGGVQCIPLNESKRPMLNFADVTITKDFINRNEEYQRARALGVLTRGLWCIDIDKHGGTFVTGYYSMGKIPYYDELDCNAKKTWIQQTPTGGMHIIFKKREGIEYSQHNGYLKNVDIKANDNNFFVMGGSVTKAGIYNLNAQEPILYDGEFEERIFNCEGSTFEEQVIAKLSLKNVLPQPTLSSYQPRGKGGRGKQAYQRIIEGVSETRNEDLFLAASYAKTCNIAIEPLTVLIGDVKGRDRFTEKEFWKTVESARA</sequence>
<dbReference type="EMBL" id="BAAAXQ010000055">
    <property type="protein sequence ID" value="GAA3020462.1"/>
    <property type="molecule type" value="Genomic_DNA"/>
</dbReference>
<accession>A0ABP6KPK3</accession>
<evidence type="ECO:0000313" key="2">
    <source>
        <dbReference type="EMBL" id="GAA3020462.1"/>
    </source>
</evidence>
<dbReference type="SUPFAM" id="SSF56747">
    <property type="entry name" value="Prim-pol domain"/>
    <property type="match status" value="1"/>
</dbReference>
<feature type="domain" description="DNA primase/polymerase bifunctional N-terminal" evidence="1">
    <location>
        <begin position="8"/>
        <end position="158"/>
    </location>
</feature>
<dbReference type="Proteomes" id="UP001501577">
    <property type="component" value="Unassembled WGS sequence"/>
</dbReference>
<keyword evidence="3" id="KW-1185">Reference proteome</keyword>
<name>A0ABP6KPK3_9ENTE</name>
<organism evidence="2 3">
    <name type="scientific">Tetragenococcus solitarius</name>
    <dbReference type="NCBI Taxonomy" id="71453"/>
    <lineage>
        <taxon>Bacteria</taxon>
        <taxon>Bacillati</taxon>
        <taxon>Bacillota</taxon>
        <taxon>Bacilli</taxon>
        <taxon>Lactobacillales</taxon>
        <taxon>Enterococcaceae</taxon>
        <taxon>Tetragenococcus</taxon>
    </lineage>
</organism>
<dbReference type="InterPro" id="IPR015330">
    <property type="entry name" value="DNA_primase/pol_bifunc_N"/>
</dbReference>
<dbReference type="SMART" id="SM00943">
    <property type="entry name" value="Prim-Pol"/>
    <property type="match status" value="1"/>
</dbReference>
<proteinExistence type="predicted"/>
<dbReference type="Pfam" id="PF09250">
    <property type="entry name" value="Prim-Pol"/>
    <property type="match status" value="1"/>
</dbReference>
<gene>
    <name evidence="2" type="ORF">GCM10019998_15890</name>
</gene>
<reference evidence="3" key="1">
    <citation type="journal article" date="2019" name="Int. J. Syst. Evol. Microbiol.">
        <title>The Global Catalogue of Microorganisms (GCM) 10K type strain sequencing project: providing services to taxonomists for standard genome sequencing and annotation.</title>
        <authorList>
            <consortium name="The Broad Institute Genomics Platform"/>
            <consortium name="The Broad Institute Genome Sequencing Center for Infectious Disease"/>
            <person name="Wu L."/>
            <person name="Ma J."/>
        </authorList>
    </citation>
    <scope>NUCLEOTIDE SEQUENCE [LARGE SCALE GENOMIC DNA]</scope>
    <source>
        <strain evidence="3">JCM 8736</strain>
    </source>
</reference>
<comment type="caution">
    <text evidence="2">The sequence shown here is derived from an EMBL/GenBank/DDBJ whole genome shotgun (WGS) entry which is preliminary data.</text>
</comment>
<evidence type="ECO:0000313" key="3">
    <source>
        <dbReference type="Proteomes" id="UP001501577"/>
    </source>
</evidence>
<evidence type="ECO:0000259" key="1">
    <source>
        <dbReference type="SMART" id="SM00943"/>
    </source>
</evidence>
<dbReference type="RefSeq" id="WP_068709911.1">
    <property type="nucleotide sequence ID" value="NZ_BAAAXQ010000055.1"/>
</dbReference>